<protein>
    <submittedName>
        <fullName evidence="2">Uncharacterized protein</fullName>
    </submittedName>
</protein>
<organism evidence="2 3">
    <name type="scientific">Catellatospora chokoriensis</name>
    <dbReference type="NCBI Taxonomy" id="310353"/>
    <lineage>
        <taxon>Bacteria</taxon>
        <taxon>Bacillati</taxon>
        <taxon>Actinomycetota</taxon>
        <taxon>Actinomycetes</taxon>
        <taxon>Micromonosporales</taxon>
        <taxon>Micromonosporaceae</taxon>
        <taxon>Catellatospora</taxon>
    </lineage>
</organism>
<dbReference type="EMBL" id="BONG01000022">
    <property type="protein sequence ID" value="GIF90324.1"/>
    <property type="molecule type" value="Genomic_DNA"/>
</dbReference>
<evidence type="ECO:0000256" key="1">
    <source>
        <dbReference type="SAM" id="MobiDB-lite"/>
    </source>
</evidence>
<gene>
    <name evidence="2" type="ORF">Cch02nite_37680</name>
</gene>
<evidence type="ECO:0000313" key="2">
    <source>
        <dbReference type="EMBL" id="GIF90324.1"/>
    </source>
</evidence>
<dbReference type="AlphaFoldDB" id="A0A8J3K8A6"/>
<dbReference type="Proteomes" id="UP000619293">
    <property type="component" value="Unassembled WGS sequence"/>
</dbReference>
<sequence length="112" mass="12006">MMFVDDLPGSGPPASPVAVPGACQEQRVAYQLVATLHVLRFDRPDELSVQTWNDDVGLQPLAHFLVNAPRDHCTDPRAAIQTGRPGSCEPARPHIRAGGPLPGSGDSRMNDD</sequence>
<proteinExistence type="predicted"/>
<evidence type="ECO:0000313" key="3">
    <source>
        <dbReference type="Proteomes" id="UP000619293"/>
    </source>
</evidence>
<reference evidence="2 3" key="1">
    <citation type="submission" date="2021-01" db="EMBL/GenBank/DDBJ databases">
        <title>Whole genome shotgun sequence of Catellatospora chokoriensis NBRC 107358.</title>
        <authorList>
            <person name="Komaki H."/>
            <person name="Tamura T."/>
        </authorList>
    </citation>
    <scope>NUCLEOTIDE SEQUENCE [LARGE SCALE GENOMIC DNA]</scope>
    <source>
        <strain evidence="2 3">NBRC 107358</strain>
    </source>
</reference>
<comment type="caution">
    <text evidence="2">The sequence shown here is derived from an EMBL/GenBank/DDBJ whole genome shotgun (WGS) entry which is preliminary data.</text>
</comment>
<accession>A0A8J3K8A6</accession>
<feature type="region of interest" description="Disordered" evidence="1">
    <location>
        <begin position="76"/>
        <end position="112"/>
    </location>
</feature>
<name>A0A8J3K8A6_9ACTN</name>
<keyword evidence="3" id="KW-1185">Reference proteome</keyword>